<proteinExistence type="predicted"/>
<dbReference type="SUPFAM" id="SSF52833">
    <property type="entry name" value="Thioredoxin-like"/>
    <property type="match status" value="1"/>
</dbReference>
<dbReference type="AlphaFoldDB" id="A0A8H2JIY3"/>
<dbReference type="EMBL" id="SZVP01000018">
    <property type="protein sequence ID" value="TMM42391.1"/>
    <property type="molecule type" value="Genomic_DNA"/>
</dbReference>
<sequence>MIKYNLYGSEGCHLCEQALAICLNVLSTEQLVYIDIIEQERVEHETQTLFELYGVHIPVLEKLAQNSNENTKLFWPFTQAQVTQLVNDNLIS</sequence>
<evidence type="ECO:0000313" key="2">
    <source>
        <dbReference type="Proteomes" id="UP000307702"/>
    </source>
</evidence>
<dbReference type="InterPro" id="IPR008554">
    <property type="entry name" value="Glutaredoxin-like"/>
</dbReference>
<dbReference type="InterPro" id="IPR036249">
    <property type="entry name" value="Thioredoxin-like_sf"/>
</dbReference>
<name>A0A8H2JIY3_9GAMM</name>
<gene>
    <name evidence="1" type="ORF">FCS21_14530</name>
</gene>
<reference evidence="1 2" key="1">
    <citation type="submission" date="2019-05" db="EMBL/GenBank/DDBJ databases">
        <title>Colwellia ponticola sp. nov., isolated from seawater.</title>
        <authorList>
            <person name="Yoon J.-H."/>
        </authorList>
    </citation>
    <scope>NUCLEOTIDE SEQUENCE [LARGE SCALE GENOMIC DNA]</scope>
    <source>
        <strain evidence="1 2">OISW-25</strain>
    </source>
</reference>
<dbReference type="Pfam" id="PF05768">
    <property type="entry name" value="Glrx-like"/>
    <property type="match status" value="1"/>
</dbReference>
<accession>A0A8H2JIY3</accession>
<evidence type="ECO:0000313" key="1">
    <source>
        <dbReference type="EMBL" id="TMM42391.1"/>
    </source>
</evidence>
<dbReference type="RefSeq" id="WP_138624278.1">
    <property type="nucleotide sequence ID" value="NZ_SZVP01000018.1"/>
</dbReference>
<keyword evidence="2" id="KW-1185">Reference proteome</keyword>
<organism evidence="1 2">
    <name type="scientific">Colwellia ponticola</name>
    <dbReference type="NCBI Taxonomy" id="2304625"/>
    <lineage>
        <taxon>Bacteria</taxon>
        <taxon>Pseudomonadati</taxon>
        <taxon>Pseudomonadota</taxon>
        <taxon>Gammaproteobacteria</taxon>
        <taxon>Alteromonadales</taxon>
        <taxon>Colwelliaceae</taxon>
        <taxon>Colwellia</taxon>
    </lineage>
</organism>
<dbReference type="Gene3D" id="3.40.30.10">
    <property type="entry name" value="Glutaredoxin"/>
    <property type="match status" value="1"/>
</dbReference>
<dbReference type="Proteomes" id="UP000307702">
    <property type="component" value="Unassembled WGS sequence"/>
</dbReference>
<protein>
    <submittedName>
        <fullName evidence="1">Thioredoxin family protein</fullName>
    </submittedName>
</protein>
<dbReference type="OrthoDB" id="8537427at2"/>
<comment type="caution">
    <text evidence="1">The sequence shown here is derived from an EMBL/GenBank/DDBJ whole genome shotgun (WGS) entry which is preliminary data.</text>
</comment>